<dbReference type="CDD" id="cd01189">
    <property type="entry name" value="INT_ICEBs1_C_like"/>
    <property type="match status" value="1"/>
</dbReference>
<dbReference type="InterPro" id="IPR058717">
    <property type="entry name" value="Phage_L5_Integrase_N"/>
</dbReference>
<keyword evidence="2" id="KW-0229">DNA integration</keyword>
<dbReference type="Pfam" id="PF00589">
    <property type="entry name" value="Phage_integrase"/>
    <property type="match status" value="1"/>
</dbReference>
<dbReference type="InterPro" id="IPR004107">
    <property type="entry name" value="Integrase_SAM-like_N"/>
</dbReference>
<evidence type="ECO:0000256" key="2">
    <source>
        <dbReference type="ARBA" id="ARBA00022908"/>
    </source>
</evidence>
<dbReference type="AlphaFoldDB" id="A0A6N7YUX4"/>
<comment type="caution">
    <text evidence="9">The sequence shown here is derived from an EMBL/GenBank/DDBJ whole genome shotgun (WGS) entry which is preliminary data.</text>
</comment>
<keyword evidence="10" id="KW-1185">Reference proteome</keyword>
<dbReference type="InterPro" id="IPR002104">
    <property type="entry name" value="Integrase_catalytic"/>
</dbReference>
<comment type="similarity">
    <text evidence="1">Belongs to the 'phage' integrase family.</text>
</comment>
<dbReference type="InterPro" id="IPR044068">
    <property type="entry name" value="CB"/>
</dbReference>
<dbReference type="Gene3D" id="1.10.443.10">
    <property type="entry name" value="Intergrase catalytic core"/>
    <property type="match status" value="1"/>
</dbReference>
<accession>A0A6N7YUX4</accession>
<dbReference type="Pfam" id="PF14659">
    <property type="entry name" value="Phage_int_SAM_3"/>
    <property type="match status" value="1"/>
</dbReference>
<dbReference type="InterPro" id="IPR013762">
    <property type="entry name" value="Integrase-like_cat_sf"/>
</dbReference>
<evidence type="ECO:0000256" key="5">
    <source>
        <dbReference type="PROSITE-ProRule" id="PRU01248"/>
    </source>
</evidence>
<evidence type="ECO:0000256" key="6">
    <source>
        <dbReference type="SAM" id="MobiDB-lite"/>
    </source>
</evidence>
<dbReference type="PROSITE" id="PS51900">
    <property type="entry name" value="CB"/>
    <property type="match status" value="1"/>
</dbReference>
<organism evidence="9 10">
    <name type="scientific">Amycolatopsis pithecellobii</name>
    <dbReference type="NCBI Taxonomy" id="664692"/>
    <lineage>
        <taxon>Bacteria</taxon>
        <taxon>Bacillati</taxon>
        <taxon>Actinomycetota</taxon>
        <taxon>Actinomycetes</taxon>
        <taxon>Pseudonocardiales</taxon>
        <taxon>Pseudonocardiaceae</taxon>
        <taxon>Amycolatopsis</taxon>
    </lineage>
</organism>
<reference evidence="9 10" key="1">
    <citation type="submission" date="2019-11" db="EMBL/GenBank/DDBJ databases">
        <title>Draft genome of Amycolatopsis RM579.</title>
        <authorList>
            <person name="Duangmal K."/>
            <person name="Mingma R."/>
        </authorList>
    </citation>
    <scope>NUCLEOTIDE SEQUENCE [LARGE SCALE GENOMIC DNA]</scope>
    <source>
        <strain evidence="9 10">RM579</strain>
    </source>
</reference>
<evidence type="ECO:0000313" key="10">
    <source>
        <dbReference type="Proteomes" id="UP000440096"/>
    </source>
</evidence>
<dbReference type="GO" id="GO:0015074">
    <property type="term" value="P:DNA integration"/>
    <property type="evidence" value="ECO:0007669"/>
    <property type="project" value="UniProtKB-KW"/>
</dbReference>
<dbReference type="PANTHER" id="PTHR30349:SF64">
    <property type="entry name" value="PROPHAGE INTEGRASE INTD-RELATED"/>
    <property type="match status" value="1"/>
</dbReference>
<feature type="domain" description="Core-binding (CB)" evidence="8">
    <location>
        <begin position="69"/>
        <end position="149"/>
    </location>
</feature>
<protein>
    <submittedName>
        <fullName evidence="9">Tyrosine-type recombinase/integrase</fullName>
    </submittedName>
</protein>
<proteinExistence type="inferred from homology"/>
<dbReference type="GO" id="GO:0006310">
    <property type="term" value="P:DNA recombination"/>
    <property type="evidence" value="ECO:0007669"/>
    <property type="project" value="UniProtKB-KW"/>
</dbReference>
<name>A0A6N7YUX4_9PSEU</name>
<evidence type="ECO:0000259" key="8">
    <source>
        <dbReference type="PROSITE" id="PS51900"/>
    </source>
</evidence>
<evidence type="ECO:0000313" key="9">
    <source>
        <dbReference type="EMBL" id="MTD56877.1"/>
    </source>
</evidence>
<dbReference type="InterPro" id="IPR011010">
    <property type="entry name" value="DNA_brk_join_enz"/>
</dbReference>
<evidence type="ECO:0000256" key="3">
    <source>
        <dbReference type="ARBA" id="ARBA00023125"/>
    </source>
</evidence>
<dbReference type="RefSeq" id="WP_154759016.1">
    <property type="nucleotide sequence ID" value="NZ_WMBA01000040.1"/>
</dbReference>
<keyword evidence="3 5" id="KW-0238">DNA-binding</keyword>
<dbReference type="Gene3D" id="1.10.150.130">
    <property type="match status" value="1"/>
</dbReference>
<gene>
    <name evidence="9" type="ORF">GKO32_23310</name>
</gene>
<dbReference type="OrthoDB" id="1822491at2"/>
<dbReference type="GO" id="GO:0003677">
    <property type="term" value="F:DNA binding"/>
    <property type="evidence" value="ECO:0007669"/>
    <property type="project" value="UniProtKB-UniRule"/>
</dbReference>
<feature type="domain" description="Tyr recombinase" evidence="7">
    <location>
        <begin position="170"/>
        <end position="361"/>
    </location>
</feature>
<dbReference type="EMBL" id="WMBA01000040">
    <property type="protein sequence ID" value="MTD56877.1"/>
    <property type="molecule type" value="Genomic_DNA"/>
</dbReference>
<dbReference type="InterPro" id="IPR010998">
    <property type="entry name" value="Integrase_recombinase_N"/>
</dbReference>
<dbReference type="Proteomes" id="UP000440096">
    <property type="component" value="Unassembled WGS sequence"/>
</dbReference>
<dbReference type="InterPro" id="IPR050090">
    <property type="entry name" value="Tyrosine_recombinase_XerCD"/>
</dbReference>
<sequence>MANKKGHRRFGSVRQRKSGRWQARYIGPDGLVHVAPHTFPGKRDAEQWLSVVEAEIIRGDWMNPELGRVPFSEFGANWIRQRKVSQRTREEHASVWRNHIEPFLGRFRVNEVTPEIIRAWRADLLDKGRSEDRTAKAYRLARSMFATAVDDGRIKRNPCRIKGADQHRTPERPHASVDEVYRLADVVPGRYRFLVLLAAFSGLRWGELIALRRRDIDRKTMIVRVARRVAQLKDGEMSIGPTKSAAGVRTVALPKFLAEDLTHHLAEFAEGGRDGLLFVGKRGGVLRRGNFHRETGWTKTVVKAGLPKGFHFHDLRHTGNQMAAEAGATTRELMQRMGQSSVRAALIYQHATSVRDQQIADELNARVERHRQGASEEDDGPEEGTAGVLAPVG</sequence>
<dbReference type="PROSITE" id="PS51898">
    <property type="entry name" value="TYR_RECOMBINASE"/>
    <property type="match status" value="1"/>
</dbReference>
<feature type="region of interest" description="Disordered" evidence="6">
    <location>
        <begin position="368"/>
        <end position="393"/>
    </location>
</feature>
<keyword evidence="4" id="KW-0233">DNA recombination</keyword>
<evidence type="ECO:0000256" key="1">
    <source>
        <dbReference type="ARBA" id="ARBA00008857"/>
    </source>
</evidence>
<evidence type="ECO:0000256" key="4">
    <source>
        <dbReference type="ARBA" id="ARBA00023172"/>
    </source>
</evidence>
<dbReference type="SUPFAM" id="SSF56349">
    <property type="entry name" value="DNA breaking-rejoining enzymes"/>
    <property type="match status" value="1"/>
</dbReference>
<dbReference type="PANTHER" id="PTHR30349">
    <property type="entry name" value="PHAGE INTEGRASE-RELATED"/>
    <property type="match status" value="1"/>
</dbReference>
<dbReference type="Pfam" id="PF26003">
    <property type="entry name" value="Integrase_N_phage"/>
    <property type="match status" value="1"/>
</dbReference>
<evidence type="ECO:0000259" key="7">
    <source>
        <dbReference type="PROSITE" id="PS51898"/>
    </source>
</evidence>